<reference evidence="2 3" key="1">
    <citation type="submission" date="2020-06" db="EMBL/GenBank/DDBJ databases">
        <title>Transcriptomic and genomic resources for Thalictrum thalictroides and T. hernandezii: Facilitating candidate gene discovery in an emerging model plant lineage.</title>
        <authorList>
            <person name="Arias T."/>
            <person name="Riano-Pachon D.M."/>
            <person name="Di Stilio V.S."/>
        </authorList>
    </citation>
    <scope>NUCLEOTIDE SEQUENCE [LARGE SCALE GENOMIC DNA]</scope>
    <source>
        <strain evidence="3">cv. WT478/WT964</strain>
        <tissue evidence="2">Leaves</tissue>
    </source>
</reference>
<organism evidence="2 3">
    <name type="scientific">Thalictrum thalictroides</name>
    <name type="common">Rue-anemone</name>
    <name type="synonym">Anemone thalictroides</name>
    <dbReference type="NCBI Taxonomy" id="46969"/>
    <lineage>
        <taxon>Eukaryota</taxon>
        <taxon>Viridiplantae</taxon>
        <taxon>Streptophyta</taxon>
        <taxon>Embryophyta</taxon>
        <taxon>Tracheophyta</taxon>
        <taxon>Spermatophyta</taxon>
        <taxon>Magnoliopsida</taxon>
        <taxon>Ranunculales</taxon>
        <taxon>Ranunculaceae</taxon>
        <taxon>Thalictroideae</taxon>
        <taxon>Thalictrum</taxon>
    </lineage>
</organism>
<evidence type="ECO:0000313" key="2">
    <source>
        <dbReference type="EMBL" id="KAF5177815.1"/>
    </source>
</evidence>
<sequence length="228" mass="25143">MDGALKQENLRGDVNVSLVGIPYHLRVRSVIEVLACKCGGKRLIDDESIDLCKASCSFIIKDVDWRNIPRSLTIEERGYKAVILVEATRKDSSVMEKMTGILPESNPFRENDGGSERNELAPPSTSHVEANLSSCAESLPPGFEFQNLNAPVEGQSDNISCHGVSNINPFLQEGEPMALLESQNMFEPLVSLGNNNDNDQLYEMEDSDERDLQCLGGEGVQDQIPMNE</sequence>
<dbReference type="Proteomes" id="UP000554482">
    <property type="component" value="Unassembled WGS sequence"/>
</dbReference>
<proteinExistence type="predicted"/>
<dbReference type="AlphaFoldDB" id="A0A7J6V0M4"/>
<accession>A0A7J6V0M4</accession>
<evidence type="ECO:0000256" key="1">
    <source>
        <dbReference type="SAM" id="MobiDB-lite"/>
    </source>
</evidence>
<gene>
    <name evidence="2" type="ORF">FRX31_032598</name>
</gene>
<feature type="compositionally biased region" description="Basic and acidic residues" evidence="1">
    <location>
        <begin position="107"/>
        <end position="119"/>
    </location>
</feature>
<keyword evidence="3" id="KW-1185">Reference proteome</keyword>
<evidence type="ECO:0000313" key="3">
    <source>
        <dbReference type="Proteomes" id="UP000554482"/>
    </source>
</evidence>
<dbReference type="EMBL" id="JABWDY010040886">
    <property type="protein sequence ID" value="KAF5177815.1"/>
    <property type="molecule type" value="Genomic_DNA"/>
</dbReference>
<feature type="region of interest" description="Disordered" evidence="1">
    <location>
        <begin position="103"/>
        <end position="126"/>
    </location>
</feature>
<name>A0A7J6V0M4_THATH</name>
<feature type="non-terminal residue" evidence="2">
    <location>
        <position position="228"/>
    </location>
</feature>
<comment type="caution">
    <text evidence="2">The sequence shown here is derived from an EMBL/GenBank/DDBJ whole genome shotgun (WGS) entry which is preliminary data.</text>
</comment>
<protein>
    <submittedName>
        <fullName evidence="2">Uncharacterized protein</fullName>
    </submittedName>
</protein>